<dbReference type="Gene3D" id="2.60.40.10">
    <property type="entry name" value="Immunoglobulins"/>
    <property type="match status" value="1"/>
</dbReference>
<dbReference type="RefSeq" id="XP_017277291.1">
    <property type="nucleotide sequence ID" value="XM_017421802.3"/>
</dbReference>
<accession>A0A3Q3BPD1</accession>
<dbReference type="InterPro" id="IPR007110">
    <property type="entry name" value="Ig-like_dom"/>
</dbReference>
<evidence type="ECO:0000313" key="6">
    <source>
        <dbReference type="Proteomes" id="UP000264800"/>
    </source>
</evidence>
<proteinExistence type="predicted"/>
<dbReference type="OrthoDB" id="8925804at2759"/>
<dbReference type="InterPro" id="IPR036179">
    <property type="entry name" value="Ig-like_dom_sf"/>
</dbReference>
<feature type="transmembrane region" description="Helical" evidence="3">
    <location>
        <begin position="245"/>
        <end position="266"/>
    </location>
</feature>
<dbReference type="PROSITE" id="PS00290">
    <property type="entry name" value="IG_MHC"/>
    <property type="match status" value="1"/>
</dbReference>
<reference evidence="5" key="2">
    <citation type="submission" date="2025-09" db="UniProtKB">
        <authorList>
            <consortium name="Ensembl"/>
        </authorList>
    </citation>
    <scope>IDENTIFICATION</scope>
</reference>
<dbReference type="PANTHER" id="PTHR19944:SF86">
    <property type="entry name" value="HLA CLASS II HISTOCOMPATIBILITY ANTIGEN, DR ALPHA CHAIN"/>
    <property type="match status" value="1"/>
</dbReference>
<dbReference type="AlphaFoldDB" id="A0A3Q3BPD1"/>
<dbReference type="Pfam" id="PF07654">
    <property type="entry name" value="C1-set"/>
    <property type="match status" value="1"/>
</dbReference>
<dbReference type="PANTHER" id="PTHR19944">
    <property type="entry name" value="MHC CLASS II-RELATED"/>
    <property type="match status" value="1"/>
</dbReference>
<protein>
    <submittedName>
        <fullName evidence="5">H-2 class II histocompatibility antigen, A-Q alpha chain-like</fullName>
    </submittedName>
</protein>
<evidence type="ECO:0000256" key="1">
    <source>
        <dbReference type="ARBA" id="ARBA00023180"/>
    </source>
</evidence>
<dbReference type="InterPro" id="IPR011162">
    <property type="entry name" value="MHC_I/II-like_Ag-recog"/>
</dbReference>
<evidence type="ECO:0000259" key="4">
    <source>
        <dbReference type="PROSITE" id="PS50835"/>
    </source>
</evidence>
<dbReference type="InterPro" id="IPR003597">
    <property type="entry name" value="Ig_C1-set"/>
</dbReference>
<dbReference type="KEGG" id="kmr:108239219"/>
<dbReference type="STRING" id="37003.ENSKMAP00000027924"/>
<evidence type="ECO:0000256" key="3">
    <source>
        <dbReference type="SAM" id="Phobius"/>
    </source>
</evidence>
<dbReference type="GeneTree" id="ENSGT00940000161847"/>
<evidence type="ECO:0000313" key="5">
    <source>
        <dbReference type="Ensembl" id="ENSKMAP00000027924.1"/>
    </source>
</evidence>
<dbReference type="InterPro" id="IPR013783">
    <property type="entry name" value="Ig-like_fold"/>
</dbReference>
<dbReference type="Ensembl" id="ENSKMAT00000028277.1">
    <property type="protein sequence ID" value="ENSKMAP00000027924.1"/>
    <property type="gene ID" value="ENSKMAG00000020715.1"/>
</dbReference>
<organism evidence="5 6">
    <name type="scientific">Kryptolebias marmoratus</name>
    <name type="common">Mangrove killifish</name>
    <name type="synonym">Rivulus marmoratus</name>
    <dbReference type="NCBI Taxonomy" id="37003"/>
    <lineage>
        <taxon>Eukaryota</taxon>
        <taxon>Metazoa</taxon>
        <taxon>Chordata</taxon>
        <taxon>Craniata</taxon>
        <taxon>Vertebrata</taxon>
        <taxon>Euteleostomi</taxon>
        <taxon>Actinopterygii</taxon>
        <taxon>Neopterygii</taxon>
        <taxon>Teleostei</taxon>
        <taxon>Neoteleostei</taxon>
        <taxon>Acanthomorphata</taxon>
        <taxon>Ovalentaria</taxon>
        <taxon>Atherinomorphae</taxon>
        <taxon>Cyprinodontiformes</taxon>
        <taxon>Rivulidae</taxon>
        <taxon>Kryptolebias</taxon>
    </lineage>
</organism>
<dbReference type="InterPro" id="IPR050160">
    <property type="entry name" value="MHC/Immunoglobulin"/>
</dbReference>
<dbReference type="Proteomes" id="UP000264800">
    <property type="component" value="Unplaced"/>
</dbReference>
<dbReference type="SUPFAM" id="SSF48726">
    <property type="entry name" value="Immunoglobulin"/>
    <property type="match status" value="1"/>
</dbReference>
<dbReference type="SMART" id="SM00407">
    <property type="entry name" value="IGc1"/>
    <property type="match status" value="1"/>
</dbReference>
<dbReference type="SUPFAM" id="SSF54452">
    <property type="entry name" value="MHC antigen-recognition domain"/>
    <property type="match status" value="1"/>
</dbReference>
<keyword evidence="6" id="KW-1185">Reference proteome</keyword>
<reference evidence="5" key="1">
    <citation type="submission" date="2025-08" db="UniProtKB">
        <authorList>
            <consortium name="Ensembl"/>
        </authorList>
    </citation>
    <scope>IDENTIFICATION</scope>
</reference>
<dbReference type="OMA" id="TKFWEVD"/>
<keyword evidence="3" id="KW-0472">Membrane</keyword>
<keyword evidence="1" id="KW-0325">Glycoprotein</keyword>
<keyword evidence="2" id="KW-0393">Immunoglobulin domain</keyword>
<keyword evidence="3" id="KW-0812">Transmembrane</keyword>
<dbReference type="GeneID" id="108239219"/>
<sequence length="279" mass="31804">MRKALCKTGRFIKSHLLNADSKETKIYDRAFKKSTVYNMDLKVILLFSGAVCICAERSHRLCFHYGCFDSSDTQLCVTLDDDEIGYADFTKDVGVWESRLPLSFHDDSAFRFAKTCQWVCKKDMHKWKPDKSVSVTKDPPQVVMYPRDEVVKDEENTLICFINKFFPPTIKIRWTKNDEDVEVEDPFIKVMSQFDGTFYVFSYLNFVPEDGDIYGCTVEHEALDEPKTRFWDVELDEMSSDAGPAVFFGIVTLGLLGGAAGIFFFLKGHQHHGSISAAG</sequence>
<feature type="domain" description="Ig-like" evidence="4">
    <location>
        <begin position="140"/>
        <end position="220"/>
    </location>
</feature>
<dbReference type="PROSITE" id="PS50835">
    <property type="entry name" value="IG_LIKE"/>
    <property type="match status" value="1"/>
</dbReference>
<dbReference type="InterPro" id="IPR003006">
    <property type="entry name" value="Ig/MHC_CS"/>
</dbReference>
<keyword evidence="3" id="KW-1133">Transmembrane helix</keyword>
<name>A0A3Q3BPD1_KRYMA</name>
<evidence type="ECO:0000256" key="2">
    <source>
        <dbReference type="ARBA" id="ARBA00023319"/>
    </source>
</evidence>